<dbReference type="STRING" id="1406840.Q763_08980"/>
<evidence type="ECO:0000256" key="1">
    <source>
        <dbReference type="SAM" id="SignalP"/>
    </source>
</evidence>
<proteinExistence type="predicted"/>
<dbReference type="Pfam" id="PF12099">
    <property type="entry name" value="DUF3575"/>
    <property type="match status" value="1"/>
</dbReference>
<reference evidence="2 3" key="1">
    <citation type="submission" date="2013-09" db="EMBL/GenBank/DDBJ databases">
        <authorList>
            <person name="Zeng Z."/>
            <person name="Chen C."/>
        </authorList>
    </citation>
    <scope>NUCLEOTIDE SEQUENCE [LARGE SCALE GENOMIC DNA]</scope>
    <source>
        <strain evidence="2 3">F44-8</strain>
    </source>
</reference>
<dbReference type="EMBL" id="JRLV01000008">
    <property type="protein sequence ID" value="KGO81205.1"/>
    <property type="molecule type" value="Genomic_DNA"/>
</dbReference>
<evidence type="ECO:0000313" key="3">
    <source>
        <dbReference type="Proteomes" id="UP000030129"/>
    </source>
</evidence>
<organism evidence="2 3">
    <name type="scientific">Flavobacterium beibuense F44-8</name>
    <dbReference type="NCBI Taxonomy" id="1406840"/>
    <lineage>
        <taxon>Bacteria</taxon>
        <taxon>Pseudomonadati</taxon>
        <taxon>Bacteroidota</taxon>
        <taxon>Flavobacteriia</taxon>
        <taxon>Flavobacteriales</taxon>
        <taxon>Flavobacteriaceae</taxon>
        <taxon>Flavobacterium</taxon>
    </lineage>
</organism>
<dbReference type="InterPro" id="IPR021958">
    <property type="entry name" value="DUF3575"/>
</dbReference>
<protein>
    <recommendedName>
        <fullName evidence="4">DUF3575 domain-containing protein</fullName>
    </recommendedName>
</protein>
<comment type="caution">
    <text evidence="2">The sequence shown here is derived from an EMBL/GenBank/DDBJ whole genome shotgun (WGS) entry which is preliminary data.</text>
</comment>
<evidence type="ECO:0000313" key="2">
    <source>
        <dbReference type="EMBL" id="KGO81205.1"/>
    </source>
</evidence>
<accession>A0A0A2LYP1</accession>
<dbReference type="eggNOG" id="ENOG5032S8Y">
    <property type="taxonomic scope" value="Bacteria"/>
</dbReference>
<dbReference type="RefSeq" id="WP_035133312.1">
    <property type="nucleotide sequence ID" value="NZ_JRLV01000008.1"/>
</dbReference>
<dbReference type="Proteomes" id="UP000030129">
    <property type="component" value="Unassembled WGS sequence"/>
</dbReference>
<sequence length="182" mass="20273">MKKITLLLALIIGVSAYAQEEETSAVNKKHEVKLGGIKLLAGAIAEGTYEYVQSKDFSFGASVLYNFDQDNDYPEDFSITPFARFYFQESKEYGAKGFFVEGFGKYVMGHSYETTYDPNVGYSYTRKEDFNVGAVGLALGKKWINKTGFVLELLVGAGRTLGGNEYAPDAFFRGDLNIGYRF</sequence>
<feature type="chain" id="PRO_5002002649" description="DUF3575 domain-containing protein" evidence="1">
    <location>
        <begin position="19"/>
        <end position="182"/>
    </location>
</feature>
<name>A0A0A2LYP1_9FLAO</name>
<dbReference type="AlphaFoldDB" id="A0A0A2LYP1"/>
<evidence type="ECO:0008006" key="4">
    <source>
        <dbReference type="Google" id="ProtNLM"/>
    </source>
</evidence>
<keyword evidence="3" id="KW-1185">Reference proteome</keyword>
<keyword evidence="1" id="KW-0732">Signal</keyword>
<feature type="signal peptide" evidence="1">
    <location>
        <begin position="1"/>
        <end position="18"/>
    </location>
</feature>
<gene>
    <name evidence="2" type="ORF">Q763_08980</name>
</gene>